<keyword evidence="4" id="KW-1185">Reference proteome</keyword>
<dbReference type="GO" id="GO:0005886">
    <property type="term" value="C:plasma membrane"/>
    <property type="evidence" value="ECO:0007669"/>
    <property type="project" value="TreeGrafter"/>
</dbReference>
<feature type="transmembrane region" description="Helical" evidence="2">
    <location>
        <begin position="93"/>
        <end position="113"/>
    </location>
</feature>
<dbReference type="GO" id="GO:0000329">
    <property type="term" value="C:fungal-type vacuole membrane"/>
    <property type="evidence" value="ECO:0007669"/>
    <property type="project" value="TreeGrafter"/>
</dbReference>
<dbReference type="OrthoDB" id="2116389at2759"/>
<evidence type="ECO:0000256" key="1">
    <source>
        <dbReference type="ARBA" id="ARBA00022448"/>
    </source>
</evidence>
<proteinExistence type="predicted"/>
<evidence type="ECO:0000313" key="3">
    <source>
        <dbReference type="EMBL" id="KIJ26604.1"/>
    </source>
</evidence>
<evidence type="ECO:0000313" key="4">
    <source>
        <dbReference type="Proteomes" id="UP000054279"/>
    </source>
</evidence>
<dbReference type="EMBL" id="KN837363">
    <property type="protein sequence ID" value="KIJ26604.1"/>
    <property type="molecule type" value="Genomic_DNA"/>
</dbReference>
<sequence>MTVPAYSDAYFEGGPAKVLGKLFEPWKAGGDFILVLITLSAVGNNIPNTYSCALALQALLPPFRHIPRPFWAILAFAIYTAVGVAGREHIIDILNNFLAILGYWLAFWFIIVFEEHTIFRRMNGLLGGYDVEVYDTPSKLPVGLAAIFTSCCSIAGAIVGMAQVWYIGPIAAHLGPVGGDVGFEMAAVIAAVVYPGLRWVEIKRFGR</sequence>
<feature type="transmembrane region" description="Helical" evidence="2">
    <location>
        <begin position="142"/>
        <end position="166"/>
    </location>
</feature>
<dbReference type="HOGENOM" id="CLU_026016_1_1_1"/>
<protein>
    <recommendedName>
        <fullName evidence="5">Purine-cytosine permease</fullName>
    </recommendedName>
</protein>
<dbReference type="AlphaFoldDB" id="A0A0C9TXR6"/>
<keyword evidence="2" id="KW-1133">Transmembrane helix</keyword>
<dbReference type="Proteomes" id="UP000054279">
    <property type="component" value="Unassembled WGS sequence"/>
</dbReference>
<reference evidence="3 4" key="1">
    <citation type="submission" date="2014-06" db="EMBL/GenBank/DDBJ databases">
        <title>Evolutionary Origins and Diversification of the Mycorrhizal Mutualists.</title>
        <authorList>
            <consortium name="DOE Joint Genome Institute"/>
            <consortium name="Mycorrhizal Genomics Consortium"/>
            <person name="Kohler A."/>
            <person name="Kuo A."/>
            <person name="Nagy L.G."/>
            <person name="Floudas D."/>
            <person name="Copeland A."/>
            <person name="Barry K.W."/>
            <person name="Cichocki N."/>
            <person name="Veneault-Fourrey C."/>
            <person name="LaButti K."/>
            <person name="Lindquist E.A."/>
            <person name="Lipzen A."/>
            <person name="Lundell T."/>
            <person name="Morin E."/>
            <person name="Murat C."/>
            <person name="Riley R."/>
            <person name="Ohm R."/>
            <person name="Sun H."/>
            <person name="Tunlid A."/>
            <person name="Henrissat B."/>
            <person name="Grigoriev I.V."/>
            <person name="Hibbett D.S."/>
            <person name="Martin F."/>
        </authorList>
    </citation>
    <scope>NUCLEOTIDE SEQUENCE [LARGE SCALE GENOMIC DNA]</scope>
    <source>
        <strain evidence="3 4">SS14</strain>
    </source>
</reference>
<dbReference type="PANTHER" id="PTHR31806">
    <property type="entry name" value="PURINE-CYTOSINE PERMEASE FCY2-RELATED"/>
    <property type="match status" value="1"/>
</dbReference>
<dbReference type="GO" id="GO:0022857">
    <property type="term" value="F:transmembrane transporter activity"/>
    <property type="evidence" value="ECO:0007669"/>
    <property type="project" value="InterPro"/>
</dbReference>
<evidence type="ECO:0008006" key="5">
    <source>
        <dbReference type="Google" id="ProtNLM"/>
    </source>
</evidence>
<accession>A0A0C9TXR6</accession>
<dbReference type="Gene3D" id="1.10.4160.10">
    <property type="entry name" value="Hydantoin permease"/>
    <property type="match status" value="1"/>
</dbReference>
<keyword evidence="2" id="KW-0812">Transmembrane</keyword>
<dbReference type="InterPro" id="IPR026030">
    <property type="entry name" value="Pur-cyt_permease_Fcy2/21/22"/>
</dbReference>
<feature type="transmembrane region" description="Helical" evidence="2">
    <location>
        <begin position="70"/>
        <end position="87"/>
    </location>
</feature>
<gene>
    <name evidence="3" type="ORF">M422DRAFT_272298</name>
</gene>
<evidence type="ECO:0000256" key="2">
    <source>
        <dbReference type="SAM" id="Phobius"/>
    </source>
</evidence>
<dbReference type="PANTHER" id="PTHR31806:SF1">
    <property type="entry name" value="PURINE-CYTOSINE PERMEASE FCY2-RELATED"/>
    <property type="match status" value="1"/>
</dbReference>
<organism evidence="3 4">
    <name type="scientific">Sphaerobolus stellatus (strain SS14)</name>
    <dbReference type="NCBI Taxonomy" id="990650"/>
    <lineage>
        <taxon>Eukaryota</taxon>
        <taxon>Fungi</taxon>
        <taxon>Dikarya</taxon>
        <taxon>Basidiomycota</taxon>
        <taxon>Agaricomycotina</taxon>
        <taxon>Agaricomycetes</taxon>
        <taxon>Phallomycetidae</taxon>
        <taxon>Geastrales</taxon>
        <taxon>Sphaerobolaceae</taxon>
        <taxon>Sphaerobolus</taxon>
    </lineage>
</organism>
<keyword evidence="2" id="KW-0472">Membrane</keyword>
<keyword evidence="1" id="KW-0813">Transport</keyword>
<feature type="transmembrane region" description="Helical" evidence="2">
    <location>
        <begin position="181"/>
        <end position="200"/>
    </location>
</feature>
<name>A0A0C9TXR6_SPHS4</name>